<reference evidence="1" key="1">
    <citation type="journal article" date="2014" name="Front. Microbiol.">
        <title>High frequency of phylogenetically diverse reductive dehalogenase-homologous genes in deep subseafloor sedimentary metagenomes.</title>
        <authorList>
            <person name="Kawai M."/>
            <person name="Futagami T."/>
            <person name="Toyoda A."/>
            <person name="Takaki Y."/>
            <person name="Nishi S."/>
            <person name="Hori S."/>
            <person name="Arai W."/>
            <person name="Tsubouchi T."/>
            <person name="Morono Y."/>
            <person name="Uchiyama I."/>
            <person name="Ito T."/>
            <person name="Fujiyama A."/>
            <person name="Inagaki F."/>
            <person name="Takami H."/>
        </authorList>
    </citation>
    <scope>NUCLEOTIDE SEQUENCE</scope>
    <source>
        <strain evidence="1">Expedition CK06-06</strain>
    </source>
</reference>
<organism evidence="1">
    <name type="scientific">marine sediment metagenome</name>
    <dbReference type="NCBI Taxonomy" id="412755"/>
    <lineage>
        <taxon>unclassified sequences</taxon>
        <taxon>metagenomes</taxon>
        <taxon>ecological metagenomes</taxon>
    </lineage>
</organism>
<accession>X1U8I6</accession>
<protein>
    <submittedName>
        <fullName evidence="1">Uncharacterized protein</fullName>
    </submittedName>
</protein>
<name>X1U8I6_9ZZZZ</name>
<evidence type="ECO:0000313" key="1">
    <source>
        <dbReference type="EMBL" id="GAI96165.1"/>
    </source>
</evidence>
<sequence>MKAEYVKSVKILEVRKDKGEVVMQVVFDAEKMTQDLREGLLCVAVEFKEIIDKFISTIEEKEEFRKWYKEVFLKAEEAAEEKKTGKKE</sequence>
<gene>
    <name evidence="1" type="ORF">S12H4_27277</name>
</gene>
<comment type="caution">
    <text evidence="1">The sequence shown here is derived from an EMBL/GenBank/DDBJ whole genome shotgun (WGS) entry which is preliminary data.</text>
</comment>
<dbReference type="EMBL" id="BARW01015557">
    <property type="protein sequence ID" value="GAI96165.1"/>
    <property type="molecule type" value="Genomic_DNA"/>
</dbReference>
<dbReference type="AlphaFoldDB" id="X1U8I6"/>
<proteinExistence type="predicted"/>